<keyword evidence="7 10" id="KW-0234">DNA repair</keyword>
<name>A0A9W8AXV3_9FUNG</name>
<accession>A0A9W8AXV3</accession>
<dbReference type="EMBL" id="JANBQB010000636">
    <property type="protein sequence ID" value="KAJ1974562.1"/>
    <property type="molecule type" value="Genomic_DNA"/>
</dbReference>
<dbReference type="PIRSF" id="PIRSF037677">
    <property type="entry name" value="DNA_mis_repair_Msh6"/>
    <property type="match status" value="1"/>
</dbReference>
<comment type="subcellular location">
    <subcellularLocation>
        <location evidence="1">Nucleus</location>
    </subcellularLocation>
</comment>
<keyword evidence="5" id="KW-0067">ATP-binding</keyword>
<dbReference type="PANTHER" id="PTHR11361:SF122">
    <property type="entry name" value="DNA MISMATCH REPAIR PROTEIN MSH3"/>
    <property type="match status" value="1"/>
</dbReference>
<feature type="domain" description="DNA mismatch repair protein MutS core" evidence="12">
    <location>
        <begin position="355"/>
        <end position="669"/>
    </location>
</feature>
<dbReference type="Pfam" id="PF05192">
    <property type="entry name" value="MutS_III"/>
    <property type="match status" value="1"/>
</dbReference>
<dbReference type="Pfam" id="PF05190">
    <property type="entry name" value="MutS_IV"/>
    <property type="match status" value="1"/>
</dbReference>
<evidence type="ECO:0000256" key="1">
    <source>
        <dbReference type="ARBA" id="ARBA00004123"/>
    </source>
</evidence>
<dbReference type="AlphaFoldDB" id="A0A9W8AXV3"/>
<evidence type="ECO:0000259" key="12">
    <source>
        <dbReference type="SMART" id="SM00533"/>
    </source>
</evidence>
<dbReference type="InterPro" id="IPR007860">
    <property type="entry name" value="DNA_mmatch_repair_MutS_con_dom"/>
</dbReference>
<reference evidence="13" key="1">
    <citation type="submission" date="2022-07" db="EMBL/GenBank/DDBJ databases">
        <title>Phylogenomic reconstructions and comparative analyses of Kickxellomycotina fungi.</title>
        <authorList>
            <person name="Reynolds N.K."/>
            <person name="Stajich J.E."/>
            <person name="Barry K."/>
            <person name="Grigoriev I.V."/>
            <person name="Crous P."/>
            <person name="Smith M.E."/>
        </authorList>
    </citation>
    <scope>NUCLEOTIDE SEQUENCE</scope>
    <source>
        <strain evidence="13">RSA 567</strain>
    </source>
</reference>
<dbReference type="InterPro" id="IPR007695">
    <property type="entry name" value="DNA_mismatch_repair_MutS-lik_N"/>
</dbReference>
<dbReference type="GO" id="GO:0006312">
    <property type="term" value="P:mitotic recombination"/>
    <property type="evidence" value="ECO:0007669"/>
    <property type="project" value="TreeGrafter"/>
</dbReference>
<comment type="similarity">
    <text evidence="2">Belongs to the DNA mismatch repair MutS family. MSH3 subfamily.</text>
</comment>
<dbReference type="PANTHER" id="PTHR11361">
    <property type="entry name" value="DNA MISMATCH REPAIR PROTEIN MUTS FAMILY MEMBER"/>
    <property type="match status" value="1"/>
</dbReference>
<keyword evidence="4 10" id="KW-0227">DNA damage</keyword>
<dbReference type="Proteomes" id="UP001151582">
    <property type="component" value="Unassembled WGS sequence"/>
</dbReference>
<evidence type="ECO:0000256" key="6">
    <source>
        <dbReference type="ARBA" id="ARBA00023125"/>
    </source>
</evidence>
<evidence type="ECO:0000256" key="7">
    <source>
        <dbReference type="ARBA" id="ARBA00023204"/>
    </source>
</evidence>
<evidence type="ECO:0000256" key="10">
    <source>
        <dbReference type="RuleBase" id="RU003756"/>
    </source>
</evidence>
<dbReference type="InterPro" id="IPR007696">
    <property type="entry name" value="DNA_mismatch_repair_MutS_core"/>
</dbReference>
<dbReference type="GO" id="GO:0140664">
    <property type="term" value="F:ATP-dependent DNA damage sensor activity"/>
    <property type="evidence" value="ECO:0007669"/>
    <property type="project" value="InterPro"/>
</dbReference>
<dbReference type="InterPro" id="IPR017261">
    <property type="entry name" value="DNA_mismatch_repair_MutS/MSH"/>
</dbReference>
<dbReference type="GO" id="GO:0006298">
    <property type="term" value="P:mismatch repair"/>
    <property type="evidence" value="ECO:0007669"/>
    <property type="project" value="InterPro"/>
</dbReference>
<dbReference type="Gene3D" id="3.40.50.300">
    <property type="entry name" value="P-loop containing nucleotide triphosphate hydrolases"/>
    <property type="match status" value="1"/>
</dbReference>
<dbReference type="SUPFAM" id="SSF55271">
    <property type="entry name" value="DNA repair protein MutS, domain I"/>
    <property type="match status" value="1"/>
</dbReference>
<keyword evidence="6 10" id="KW-0238">DNA-binding</keyword>
<protein>
    <recommendedName>
        <fullName evidence="9">MutS protein homolog 3</fullName>
    </recommendedName>
</protein>
<dbReference type="InterPro" id="IPR036187">
    <property type="entry name" value="DNA_mismatch_repair_MutS_sf"/>
</dbReference>
<dbReference type="SUPFAM" id="SSF52540">
    <property type="entry name" value="P-loop containing nucleoside triphosphate hydrolases"/>
    <property type="match status" value="1"/>
</dbReference>
<dbReference type="Pfam" id="PF01624">
    <property type="entry name" value="MutS_I"/>
    <property type="match status" value="1"/>
</dbReference>
<dbReference type="InterPro" id="IPR027417">
    <property type="entry name" value="P-loop_NTPase"/>
</dbReference>
<comment type="function">
    <text evidence="10">Component of the post-replicative DNA mismatch repair system (MMR).</text>
</comment>
<dbReference type="Gene3D" id="3.30.420.110">
    <property type="entry name" value="MutS, connector domain"/>
    <property type="match status" value="1"/>
</dbReference>
<organism evidence="13 14">
    <name type="scientific">Dimargaris verticillata</name>
    <dbReference type="NCBI Taxonomy" id="2761393"/>
    <lineage>
        <taxon>Eukaryota</taxon>
        <taxon>Fungi</taxon>
        <taxon>Fungi incertae sedis</taxon>
        <taxon>Zoopagomycota</taxon>
        <taxon>Kickxellomycotina</taxon>
        <taxon>Dimargaritomycetes</taxon>
        <taxon>Dimargaritales</taxon>
        <taxon>Dimargaritaceae</taxon>
        <taxon>Dimargaris</taxon>
    </lineage>
</organism>
<dbReference type="Pfam" id="PF00488">
    <property type="entry name" value="MutS_V"/>
    <property type="match status" value="1"/>
</dbReference>
<dbReference type="Pfam" id="PF05188">
    <property type="entry name" value="MutS_II"/>
    <property type="match status" value="1"/>
</dbReference>
<evidence type="ECO:0000256" key="3">
    <source>
        <dbReference type="ARBA" id="ARBA00022741"/>
    </source>
</evidence>
<dbReference type="InterPro" id="IPR036678">
    <property type="entry name" value="MutS_con_dom_sf"/>
</dbReference>
<feature type="non-terminal residue" evidence="13">
    <location>
        <position position="1"/>
    </location>
</feature>
<evidence type="ECO:0000256" key="4">
    <source>
        <dbReference type="ARBA" id="ARBA00022763"/>
    </source>
</evidence>
<keyword evidence="14" id="KW-1185">Reference proteome</keyword>
<gene>
    <name evidence="13" type="primary">MSH3</name>
    <name evidence="13" type="ORF">H4R34_004672</name>
</gene>
<dbReference type="SMART" id="SM00533">
    <property type="entry name" value="MUTSd"/>
    <property type="match status" value="1"/>
</dbReference>
<dbReference type="OrthoDB" id="10252754at2759"/>
<proteinExistence type="inferred from homology"/>
<keyword evidence="3 10" id="KW-0547">Nucleotide-binding</keyword>
<dbReference type="InterPro" id="IPR016151">
    <property type="entry name" value="DNA_mismatch_repair_MutS_N"/>
</dbReference>
<sequence length="736" mass="82380">MPGKRTAGVDAAGNPVANCSPKRIMPGSSPDSDPPAHSAQYTPLEQQYRDLKAQYPDTILAVEVGYLYRFFDTDSQVAAAVLSITSNPGPHMCTSSVPAARIMVHIKRLVWAGYKVGVVRQTETAALKSTGPDKYAPFKRQLDELYTLGTWIDSSSDLGLCEPEAIAPAYLLCLVERPLTSIASDWDRVEIGLVLLQTVTGDIIYDCFTDSLTRHQLEARLSVYTIAEIVLPSDTSAPTRRCILHHAQQSGALNQPTRIEYLNPRSVHSHDTLGQLIAQPRQSNDQGPSLALWLTLPSAVHRAAEYLWAYLQPFGLHRLLCQSANYAPLHSKVYMQLNATALYQLEILANKSTRTPHGSLFWVMNHTKTPFGRRLLRQWISYPLVDPRTLEQRRAAVDELLTSSSEVVNDIKLLLAPTPDLQRPLTRLLVKKITPPELMHFMGHVRRMCTSLEQLQRRNYFKSKMLQLKPEQSAPVWALLDDFDRTCDPNALANYQLPGIWKNSQDFPLLTDLKQQLSTIYSQLEAYLREQQALFPALRLHYVDVNAIPYQLEVTNCHAGHVPPDWIRVSATKHRARFHSPWLVVKLHEKQQVEDRLADAARQAFVAYCEHLGNMYHSIKAFLTVIAQLDCLYSLMVLARQGGYVKPTMTYNATSIHITDAAHPILRALMETEAYIANDVDLASESVRAMVLTGPNMGGKSCYAKSVALICIMAQMGSYVPASEATLGTVDAIFTR</sequence>
<dbReference type="InterPro" id="IPR045076">
    <property type="entry name" value="MutS"/>
</dbReference>
<comment type="caution">
    <text evidence="13">The sequence shown here is derived from an EMBL/GenBank/DDBJ whole genome shotgun (WGS) entry which is preliminary data.</text>
</comment>
<evidence type="ECO:0000256" key="9">
    <source>
        <dbReference type="ARBA" id="ARBA00029792"/>
    </source>
</evidence>
<evidence type="ECO:0000313" key="13">
    <source>
        <dbReference type="EMBL" id="KAJ1974562.1"/>
    </source>
</evidence>
<dbReference type="InterPro" id="IPR000432">
    <property type="entry name" value="DNA_mismatch_repair_MutS_C"/>
</dbReference>
<evidence type="ECO:0000256" key="5">
    <source>
        <dbReference type="ARBA" id="ARBA00022840"/>
    </source>
</evidence>
<feature type="region of interest" description="Disordered" evidence="11">
    <location>
        <begin position="1"/>
        <end position="39"/>
    </location>
</feature>
<evidence type="ECO:0000256" key="11">
    <source>
        <dbReference type="SAM" id="MobiDB-lite"/>
    </source>
</evidence>
<dbReference type="Gene3D" id="1.10.1420.10">
    <property type="match status" value="2"/>
</dbReference>
<dbReference type="GO" id="GO:0005634">
    <property type="term" value="C:nucleus"/>
    <property type="evidence" value="ECO:0007669"/>
    <property type="project" value="UniProtKB-SubCell"/>
</dbReference>
<evidence type="ECO:0000256" key="8">
    <source>
        <dbReference type="ARBA" id="ARBA00023242"/>
    </source>
</evidence>
<dbReference type="InterPro" id="IPR007861">
    <property type="entry name" value="DNA_mismatch_repair_MutS_clamp"/>
</dbReference>
<evidence type="ECO:0000256" key="2">
    <source>
        <dbReference type="ARBA" id="ARBA00007094"/>
    </source>
</evidence>
<keyword evidence="8" id="KW-0539">Nucleus</keyword>
<dbReference type="GO" id="GO:0030983">
    <property type="term" value="F:mismatched DNA binding"/>
    <property type="evidence" value="ECO:0007669"/>
    <property type="project" value="InterPro"/>
</dbReference>
<evidence type="ECO:0000313" key="14">
    <source>
        <dbReference type="Proteomes" id="UP001151582"/>
    </source>
</evidence>
<dbReference type="SUPFAM" id="SSF48334">
    <property type="entry name" value="DNA repair protein MutS, domain III"/>
    <property type="match status" value="1"/>
</dbReference>
<dbReference type="GO" id="GO:0005524">
    <property type="term" value="F:ATP binding"/>
    <property type="evidence" value="ECO:0007669"/>
    <property type="project" value="UniProtKB-KW"/>
</dbReference>
<dbReference type="Gene3D" id="3.40.1170.10">
    <property type="entry name" value="DNA repair protein MutS, domain I"/>
    <property type="match status" value="1"/>
</dbReference>